<dbReference type="AlphaFoldDB" id="A0A1R4JX38"/>
<dbReference type="InterPro" id="IPR006016">
    <property type="entry name" value="UspA"/>
</dbReference>
<protein>
    <submittedName>
        <fullName evidence="3">Universal stress protein family</fullName>
    </submittedName>
</protein>
<dbReference type="Gene3D" id="3.40.50.620">
    <property type="entry name" value="HUPs"/>
    <property type="match status" value="2"/>
</dbReference>
<evidence type="ECO:0000256" key="1">
    <source>
        <dbReference type="ARBA" id="ARBA00008791"/>
    </source>
</evidence>
<dbReference type="PANTHER" id="PTHR46268">
    <property type="entry name" value="STRESS RESPONSE PROTEIN NHAX"/>
    <property type="match status" value="1"/>
</dbReference>
<dbReference type="InterPro" id="IPR014729">
    <property type="entry name" value="Rossmann-like_a/b/a_fold"/>
</dbReference>
<keyword evidence="4" id="KW-1185">Reference proteome</keyword>
<reference evidence="3 4" key="1">
    <citation type="submission" date="2017-02" db="EMBL/GenBank/DDBJ databases">
        <authorList>
            <person name="Peterson S.W."/>
        </authorList>
    </citation>
    <scope>NUCLEOTIDE SEQUENCE [LARGE SCALE GENOMIC DNA]</scope>
    <source>
        <strain evidence="3 4">B Mb 05.01</strain>
    </source>
</reference>
<dbReference type="Proteomes" id="UP000196320">
    <property type="component" value="Unassembled WGS sequence"/>
</dbReference>
<sequence length="260" mass="27083">MAVDWAAERAIHGGTRIEIVTIGGTILSDESQTGASLRAAELRVLDSAPECEVTSRRVSGTMPGALFEQATAADLLVVGAHRDGAASSMMSGRFLRLATGSAVPIVVVPAHWSPSDAAVVVGFSGHEANSRAVEVAASEADAAGASLVIVHAWQMPVPRVEGAISLRASPIQVRAEHSRVLRSAALRTSAARPNLAVEQILSHGDTAGVLLERARDASLLVIGMSHRRFLPDALLGSVARELLTQSVVPVCIAPNTTLDM</sequence>
<name>A0A1R4JX38_9MICO</name>
<dbReference type="InterPro" id="IPR006015">
    <property type="entry name" value="Universal_stress_UspA"/>
</dbReference>
<dbReference type="Pfam" id="PF00582">
    <property type="entry name" value="Usp"/>
    <property type="match status" value="1"/>
</dbReference>
<dbReference type="EMBL" id="FUKO01000021">
    <property type="protein sequence ID" value="SJN36548.1"/>
    <property type="molecule type" value="Genomic_DNA"/>
</dbReference>
<comment type="similarity">
    <text evidence="1">Belongs to the universal stress protein A family.</text>
</comment>
<proteinExistence type="inferred from homology"/>
<organism evidence="3 4">
    <name type="scientific">Microbacterium esteraromaticum</name>
    <dbReference type="NCBI Taxonomy" id="57043"/>
    <lineage>
        <taxon>Bacteria</taxon>
        <taxon>Bacillati</taxon>
        <taxon>Actinomycetota</taxon>
        <taxon>Actinomycetes</taxon>
        <taxon>Micrococcales</taxon>
        <taxon>Microbacteriaceae</taxon>
        <taxon>Microbacterium</taxon>
    </lineage>
</organism>
<evidence type="ECO:0000313" key="3">
    <source>
        <dbReference type="EMBL" id="SJN36548.1"/>
    </source>
</evidence>
<dbReference type="SUPFAM" id="SSF52402">
    <property type="entry name" value="Adenine nucleotide alpha hydrolases-like"/>
    <property type="match status" value="2"/>
</dbReference>
<evidence type="ECO:0000259" key="2">
    <source>
        <dbReference type="Pfam" id="PF00582"/>
    </source>
</evidence>
<dbReference type="PANTHER" id="PTHR46268:SF6">
    <property type="entry name" value="UNIVERSAL STRESS PROTEIN UP12"/>
    <property type="match status" value="1"/>
</dbReference>
<evidence type="ECO:0000313" key="4">
    <source>
        <dbReference type="Proteomes" id="UP000196320"/>
    </source>
</evidence>
<gene>
    <name evidence="3" type="ORF">FM104_09285</name>
</gene>
<feature type="domain" description="UspA" evidence="2">
    <location>
        <begin position="119"/>
        <end position="253"/>
    </location>
</feature>
<dbReference type="PRINTS" id="PR01438">
    <property type="entry name" value="UNVRSLSTRESS"/>
</dbReference>
<accession>A0A1R4JX38</accession>